<dbReference type="InterPro" id="IPR019665">
    <property type="entry name" value="OxRdtase/DH_put_Rossmann_dom"/>
</dbReference>
<dbReference type="RefSeq" id="WP_160794240.1">
    <property type="nucleotide sequence ID" value="NZ_WSSB01000001.1"/>
</dbReference>
<gene>
    <name evidence="3" type="ORF">GQF02_00960</name>
</gene>
<dbReference type="InterPro" id="IPR018931">
    <property type="entry name" value="DUF2520"/>
</dbReference>
<dbReference type="Proteomes" id="UP000467214">
    <property type="component" value="Unassembled WGS sequence"/>
</dbReference>
<dbReference type="InterPro" id="IPR036291">
    <property type="entry name" value="NAD(P)-bd_dom_sf"/>
</dbReference>
<dbReference type="AlphaFoldDB" id="A0A845BJY6"/>
<dbReference type="Gene3D" id="3.40.50.720">
    <property type="entry name" value="NAD(P)-binding Rossmann-like Domain"/>
    <property type="match status" value="1"/>
</dbReference>
<name>A0A845BJY6_9NEIS</name>
<evidence type="ECO:0000259" key="1">
    <source>
        <dbReference type="Pfam" id="PF10727"/>
    </source>
</evidence>
<feature type="domain" description="Putative oxidoreductase/dehydrogenase Rossmann-like" evidence="1">
    <location>
        <begin position="2"/>
        <end position="119"/>
    </location>
</feature>
<evidence type="ECO:0000259" key="2">
    <source>
        <dbReference type="Pfam" id="PF10728"/>
    </source>
</evidence>
<dbReference type="InterPro" id="IPR008927">
    <property type="entry name" value="6-PGluconate_DH-like_C_sf"/>
</dbReference>
<dbReference type="Pfam" id="PF10727">
    <property type="entry name" value="Rossmann-like"/>
    <property type="match status" value="1"/>
</dbReference>
<reference evidence="3 4" key="1">
    <citation type="submission" date="2019-12" db="EMBL/GenBank/DDBJ databases">
        <title>Neisseriaceae gen. nov. sp. Genome sequencing and assembly.</title>
        <authorList>
            <person name="Liu Z."/>
            <person name="Li A."/>
        </authorList>
    </citation>
    <scope>NUCLEOTIDE SEQUENCE [LARGE SCALE GENOMIC DNA]</scope>
    <source>
        <strain evidence="3 4">B2N2-7</strain>
    </source>
</reference>
<feature type="domain" description="DUF2520" evidence="2">
    <location>
        <begin position="137"/>
        <end position="262"/>
    </location>
</feature>
<dbReference type="Pfam" id="PF10728">
    <property type="entry name" value="DUF2520"/>
    <property type="match status" value="1"/>
</dbReference>
<proteinExistence type="predicted"/>
<dbReference type="EMBL" id="WSSB01000001">
    <property type="protein sequence ID" value="MXR35568.1"/>
    <property type="molecule type" value="Genomic_DNA"/>
</dbReference>
<dbReference type="SUPFAM" id="SSF48179">
    <property type="entry name" value="6-phosphogluconate dehydrogenase C-terminal domain-like"/>
    <property type="match status" value="1"/>
</dbReference>
<dbReference type="InterPro" id="IPR037108">
    <property type="entry name" value="TM1727-like_C_sf"/>
</dbReference>
<protein>
    <submittedName>
        <fullName evidence="3">DUF2520 domain-containing protein</fullName>
    </submittedName>
</protein>
<comment type="caution">
    <text evidence="3">The sequence shown here is derived from an EMBL/GenBank/DDBJ whole genome shotgun (WGS) entry which is preliminary data.</text>
</comment>
<accession>A0A845BJY6</accession>
<evidence type="ECO:0000313" key="4">
    <source>
        <dbReference type="Proteomes" id="UP000467214"/>
    </source>
</evidence>
<sequence length="286" mass="28998">MLSLNVVGAGRLGKVLGRLAQDSGRYRVAAVLCRDRSHAREAAAFVGAAQALDTLADLPPADLTLIAVPDGAIAAVAQALADAQVVRPGSVVFHASGACSSALLAPLTQQGALVASLHPAFSFAEPERARQTFAGSLCALEGEEAACERLAQLVVAIGGEAFYLEGEGKVAYHAALSIASNYLVTLVALAEGVAANAGIEHAVARRLLGGLMRQSLDNALALGAEAALTGPIVRGDVATVASHLTVLDKGQGALYRALGQATVELAGDRLDAGQQAGLLAVLGNRE</sequence>
<evidence type="ECO:0000313" key="3">
    <source>
        <dbReference type="EMBL" id="MXR35568.1"/>
    </source>
</evidence>
<dbReference type="PANTHER" id="PTHR40459">
    <property type="entry name" value="CONSERVED HYPOTHETICAL ALANINE AND LEUCINE RICH PROTEIN"/>
    <property type="match status" value="1"/>
</dbReference>
<keyword evidence="4" id="KW-1185">Reference proteome</keyword>
<dbReference type="SUPFAM" id="SSF51735">
    <property type="entry name" value="NAD(P)-binding Rossmann-fold domains"/>
    <property type="match status" value="1"/>
</dbReference>
<dbReference type="Gene3D" id="1.10.1040.20">
    <property type="entry name" value="ProC-like, C-terminal domain"/>
    <property type="match status" value="1"/>
</dbReference>
<organism evidence="3 4">
    <name type="scientific">Craterilacuibacter sinensis</name>
    <dbReference type="NCBI Taxonomy" id="2686017"/>
    <lineage>
        <taxon>Bacteria</taxon>
        <taxon>Pseudomonadati</taxon>
        <taxon>Pseudomonadota</taxon>
        <taxon>Betaproteobacteria</taxon>
        <taxon>Neisseriales</taxon>
        <taxon>Neisseriaceae</taxon>
        <taxon>Craterilacuibacter</taxon>
    </lineage>
</organism>
<dbReference type="PANTHER" id="PTHR40459:SF1">
    <property type="entry name" value="CONSERVED HYPOTHETICAL ALANINE AND LEUCINE RICH PROTEIN"/>
    <property type="match status" value="1"/>
</dbReference>